<dbReference type="SUPFAM" id="SSF47384">
    <property type="entry name" value="Homodimeric domain of signal transducing histidine kinase"/>
    <property type="match status" value="1"/>
</dbReference>
<dbReference type="SMART" id="SM00065">
    <property type="entry name" value="GAF"/>
    <property type="match status" value="2"/>
</dbReference>
<evidence type="ECO:0000256" key="1">
    <source>
        <dbReference type="ARBA" id="ARBA00000085"/>
    </source>
</evidence>
<dbReference type="SUPFAM" id="SSF55785">
    <property type="entry name" value="PYP-like sensor domain (PAS domain)"/>
    <property type="match status" value="1"/>
</dbReference>
<keyword evidence="7" id="KW-0547">Nucleotide-binding</keyword>
<evidence type="ECO:0000256" key="4">
    <source>
        <dbReference type="ARBA" id="ARBA00022679"/>
    </source>
</evidence>
<dbReference type="InterPro" id="IPR013656">
    <property type="entry name" value="PAS_4"/>
</dbReference>
<dbReference type="RefSeq" id="WP_380046843.1">
    <property type="nucleotide sequence ID" value="NZ_JBHSOH010000005.1"/>
</dbReference>
<keyword evidence="5" id="KW-0418">Kinase</keyword>
<dbReference type="Gene3D" id="3.30.450.40">
    <property type="match status" value="2"/>
</dbReference>
<dbReference type="InterPro" id="IPR029016">
    <property type="entry name" value="GAF-like_dom_sf"/>
</dbReference>
<dbReference type="InterPro" id="IPR050351">
    <property type="entry name" value="BphY/WalK/GraS-like"/>
</dbReference>
<comment type="catalytic activity">
    <reaction evidence="1">
        <text>ATP + protein L-histidine = ADP + protein N-phospho-L-histidine.</text>
        <dbReference type="EC" id="2.7.13.3"/>
    </reaction>
</comment>
<dbReference type="GO" id="GO:0005524">
    <property type="term" value="F:ATP binding"/>
    <property type="evidence" value="ECO:0007669"/>
    <property type="project" value="UniProtKB-KW"/>
</dbReference>
<evidence type="ECO:0000256" key="5">
    <source>
        <dbReference type="ARBA" id="ARBA00022777"/>
    </source>
</evidence>
<dbReference type="Pfam" id="PF02518">
    <property type="entry name" value="HATPase_c"/>
    <property type="match status" value="1"/>
</dbReference>
<accession>A0ABW1DH28</accession>
<dbReference type="Pfam" id="PF08448">
    <property type="entry name" value="PAS_4"/>
    <property type="match status" value="1"/>
</dbReference>
<dbReference type="InterPro" id="IPR036890">
    <property type="entry name" value="HATPase_C_sf"/>
</dbReference>
<dbReference type="EC" id="2.7.13.3" evidence="2"/>
<reference evidence="8" key="1">
    <citation type="journal article" date="2019" name="Int. J. Syst. Evol. Microbiol.">
        <title>The Global Catalogue of Microorganisms (GCM) 10K type strain sequencing project: providing services to taxonomists for standard genome sequencing and annotation.</title>
        <authorList>
            <consortium name="The Broad Institute Genomics Platform"/>
            <consortium name="The Broad Institute Genome Sequencing Center for Infectious Disease"/>
            <person name="Wu L."/>
            <person name="Ma J."/>
        </authorList>
    </citation>
    <scope>NUCLEOTIDE SEQUENCE [LARGE SCALE GENOMIC DNA]</scope>
    <source>
        <strain evidence="8">CGMCC 1.15053</strain>
    </source>
</reference>
<gene>
    <name evidence="7" type="ORF">ACFPQ6_04585</name>
</gene>
<dbReference type="SMART" id="SM00388">
    <property type="entry name" value="HisKA"/>
    <property type="match status" value="1"/>
</dbReference>
<evidence type="ECO:0000256" key="3">
    <source>
        <dbReference type="ARBA" id="ARBA00022553"/>
    </source>
</evidence>
<evidence type="ECO:0000256" key="2">
    <source>
        <dbReference type="ARBA" id="ARBA00012438"/>
    </source>
</evidence>
<dbReference type="PRINTS" id="PR00344">
    <property type="entry name" value="BCTRLSENSOR"/>
</dbReference>
<dbReference type="Gene3D" id="1.10.287.130">
    <property type="match status" value="1"/>
</dbReference>
<dbReference type="EMBL" id="JBHSOH010000005">
    <property type="protein sequence ID" value="MFC5847579.1"/>
    <property type="molecule type" value="Genomic_DNA"/>
</dbReference>
<evidence type="ECO:0000259" key="6">
    <source>
        <dbReference type="PROSITE" id="PS50109"/>
    </source>
</evidence>
<feature type="domain" description="Histidine kinase" evidence="6">
    <location>
        <begin position="631"/>
        <end position="844"/>
    </location>
</feature>
<keyword evidence="4" id="KW-0808">Transferase</keyword>
<dbReference type="InterPro" id="IPR004358">
    <property type="entry name" value="Sig_transdc_His_kin-like_C"/>
</dbReference>
<dbReference type="Gene3D" id="3.30.450.20">
    <property type="entry name" value="PAS domain"/>
    <property type="match status" value="1"/>
</dbReference>
<dbReference type="InterPro" id="IPR005467">
    <property type="entry name" value="His_kinase_dom"/>
</dbReference>
<proteinExistence type="predicted"/>
<dbReference type="PANTHER" id="PTHR42878:SF15">
    <property type="entry name" value="BACTERIOPHYTOCHROME"/>
    <property type="match status" value="1"/>
</dbReference>
<protein>
    <recommendedName>
        <fullName evidence="2">histidine kinase</fullName>
        <ecNumber evidence="2">2.7.13.3</ecNumber>
    </recommendedName>
</protein>
<comment type="caution">
    <text evidence="7">The sequence shown here is derived from an EMBL/GenBank/DDBJ whole genome shotgun (WGS) entry which is preliminary data.</text>
</comment>
<evidence type="ECO:0000313" key="7">
    <source>
        <dbReference type="EMBL" id="MFC5847579.1"/>
    </source>
</evidence>
<keyword evidence="7" id="KW-0067">ATP-binding</keyword>
<keyword evidence="3" id="KW-0597">Phosphoprotein</keyword>
<dbReference type="InterPro" id="IPR003661">
    <property type="entry name" value="HisK_dim/P_dom"/>
</dbReference>
<evidence type="ECO:0000313" key="8">
    <source>
        <dbReference type="Proteomes" id="UP001595979"/>
    </source>
</evidence>
<dbReference type="SUPFAM" id="SSF55781">
    <property type="entry name" value="GAF domain-like"/>
    <property type="match status" value="2"/>
</dbReference>
<dbReference type="PROSITE" id="PS50109">
    <property type="entry name" value="HIS_KIN"/>
    <property type="match status" value="1"/>
</dbReference>
<dbReference type="Pfam" id="PF13185">
    <property type="entry name" value="GAF_2"/>
    <property type="match status" value="2"/>
</dbReference>
<dbReference type="SUPFAM" id="SSF55874">
    <property type="entry name" value="ATPase domain of HSP90 chaperone/DNA topoisomerase II/histidine kinase"/>
    <property type="match status" value="1"/>
</dbReference>
<keyword evidence="8" id="KW-1185">Reference proteome</keyword>
<dbReference type="Gene3D" id="3.30.565.10">
    <property type="entry name" value="Histidine kinase-like ATPase, C-terminal domain"/>
    <property type="match status" value="1"/>
</dbReference>
<sequence>MTEPGFPELETAANWAATPLGEQAGWSPALRAAARLVLTQPLPALLLWGEEATPLYNAPYARLLGRAQAGSAGADLRPTERRHVEAVRQGQGYVLPGQPLPLAPRTDLDGAGAVFTLSYGPVPGESGSGVGGVLVTAAAAPGAGERAFLPAILSSLGESVIVCDAQGRIVLSNAVSEAFHGRPLVPVSPQEWPAFYHLYAPGGERLLTPEEVPLYRVWQGETVHNTELVIRVPGAAPRTVLVTGQPVTLPDGTVGGLVAQRDITRRQQQERALAERTSALDAFAALTEAVGSETDVPALARQAIDVLRARFSGDSAAYYAREDGLWRAQAWSSDIRAETSLVRSGFGDGHPLVAELLRTQRPVFREEPAAAHDHGEYLRDYVSSGAYPLSVGGQVLGILAVARRAVPSWSEGDRAILRAVGRSLRLALERSEAARALETRNSELHTRTRWLESFALLSHDLALESDPYVLVRRAQDAMLPLLPSGHTMYWEVQEGQWTVRSAVGEVSAPAYTELIDRGLPAGEVPALDQPWFSAQPYYQDRPRPEQDPAGLEGQVYSVAALPVLVGGEPSGVLSITTFEAHQWDPVDKSLLETVVRSLGLALERARGLEQLAAERRKLEAANEELEAFAYSVSHDLRTPVRHILGFNSLLRQALGEGAGPKAARYLDVVAEAGQRMNVLIDAMLDLSRTARADLSPGRVDLGHLLASVRAEVETDAGNRRVEWAVGELPTVTADAATLRQVFVNLLTNALKYTRPREHTRIEVWAERRAGTWALFVRDNGVGFDPRYADNLFGVFQRLHRADDFEGTGVGLANVRRIIARHRGEVFAQGEVGQGATFGFTLPDR</sequence>
<dbReference type="InterPro" id="IPR003018">
    <property type="entry name" value="GAF"/>
</dbReference>
<dbReference type="InterPro" id="IPR036097">
    <property type="entry name" value="HisK_dim/P_sf"/>
</dbReference>
<dbReference type="InterPro" id="IPR003594">
    <property type="entry name" value="HATPase_dom"/>
</dbReference>
<dbReference type="SMART" id="SM00387">
    <property type="entry name" value="HATPase_c"/>
    <property type="match status" value="1"/>
</dbReference>
<organism evidence="7 8">
    <name type="scientific">Deinococcus petrolearius</name>
    <dbReference type="NCBI Taxonomy" id="1751295"/>
    <lineage>
        <taxon>Bacteria</taxon>
        <taxon>Thermotogati</taxon>
        <taxon>Deinococcota</taxon>
        <taxon>Deinococci</taxon>
        <taxon>Deinococcales</taxon>
        <taxon>Deinococcaceae</taxon>
        <taxon>Deinococcus</taxon>
    </lineage>
</organism>
<dbReference type="CDD" id="cd00082">
    <property type="entry name" value="HisKA"/>
    <property type="match status" value="1"/>
</dbReference>
<dbReference type="PANTHER" id="PTHR42878">
    <property type="entry name" value="TWO-COMPONENT HISTIDINE KINASE"/>
    <property type="match status" value="1"/>
</dbReference>
<dbReference type="Pfam" id="PF00512">
    <property type="entry name" value="HisKA"/>
    <property type="match status" value="1"/>
</dbReference>
<dbReference type="Proteomes" id="UP001595979">
    <property type="component" value="Unassembled WGS sequence"/>
</dbReference>
<dbReference type="InterPro" id="IPR035965">
    <property type="entry name" value="PAS-like_dom_sf"/>
</dbReference>
<name>A0ABW1DH28_9DEIO</name>